<evidence type="ECO:0000313" key="1">
    <source>
        <dbReference type="EMBL" id="OJZ71997.1"/>
    </source>
</evidence>
<protein>
    <submittedName>
        <fullName evidence="1">Uncharacterized protein</fullName>
    </submittedName>
</protein>
<reference evidence="1 2" key="1">
    <citation type="submission" date="2016-11" db="EMBL/GenBank/DDBJ databases">
        <title>Genome sequences of unsequenced Mycobacteria.</title>
        <authorList>
            <person name="Greninger A.L."/>
            <person name="Fang F."/>
            <person name="Jerome K.R."/>
        </authorList>
    </citation>
    <scope>NUCLEOTIDE SEQUENCE [LARGE SCALE GENOMIC DNA]</scope>
    <source>
        <strain evidence="1 2">M11</strain>
    </source>
</reference>
<dbReference type="Proteomes" id="UP000186438">
    <property type="component" value="Unassembled WGS sequence"/>
</dbReference>
<dbReference type="AlphaFoldDB" id="A0A1Q4HSD5"/>
<accession>A0A1Q4HSD5</accession>
<dbReference type="EMBL" id="MPNT01000016">
    <property type="protein sequence ID" value="OJZ71997.1"/>
    <property type="molecule type" value="Genomic_DNA"/>
</dbReference>
<proteinExistence type="predicted"/>
<gene>
    <name evidence="1" type="ORF">BRW65_18075</name>
</gene>
<sequence length="66" mass="6797">MLSTDPRGGEPEEDALVEHGVPLGCGEADQAAGERRLGEGSLVADLHALDQDDVSQTLPLQKMGGG</sequence>
<organism evidence="1 2">
    <name type="scientific">Mycobacterium paraffinicum</name>
    <dbReference type="NCBI Taxonomy" id="53378"/>
    <lineage>
        <taxon>Bacteria</taxon>
        <taxon>Bacillati</taxon>
        <taxon>Actinomycetota</taxon>
        <taxon>Actinomycetes</taxon>
        <taxon>Mycobacteriales</taxon>
        <taxon>Mycobacteriaceae</taxon>
        <taxon>Mycobacterium</taxon>
    </lineage>
</organism>
<comment type="caution">
    <text evidence="1">The sequence shown here is derived from an EMBL/GenBank/DDBJ whole genome shotgun (WGS) entry which is preliminary data.</text>
</comment>
<keyword evidence="2" id="KW-1185">Reference proteome</keyword>
<evidence type="ECO:0000313" key="2">
    <source>
        <dbReference type="Proteomes" id="UP000186438"/>
    </source>
</evidence>
<name>A0A1Q4HSD5_9MYCO</name>